<feature type="region of interest" description="Disordered" evidence="1">
    <location>
        <begin position="455"/>
        <end position="484"/>
    </location>
</feature>
<keyword evidence="3" id="KW-1185">Reference proteome</keyword>
<protein>
    <submittedName>
        <fullName evidence="2">Uncharacterized protein</fullName>
    </submittedName>
</protein>
<evidence type="ECO:0000313" key="3">
    <source>
        <dbReference type="Proteomes" id="UP000054538"/>
    </source>
</evidence>
<feature type="compositionally biased region" description="Polar residues" evidence="1">
    <location>
        <begin position="119"/>
        <end position="136"/>
    </location>
</feature>
<feature type="compositionally biased region" description="Polar residues" evidence="1">
    <location>
        <begin position="327"/>
        <end position="339"/>
    </location>
</feature>
<evidence type="ECO:0000313" key="2">
    <source>
        <dbReference type="EMBL" id="KIK81845.1"/>
    </source>
</evidence>
<reference evidence="3" key="2">
    <citation type="submission" date="2015-01" db="EMBL/GenBank/DDBJ databases">
        <title>Evolutionary Origins and Diversification of the Mycorrhizal Mutualists.</title>
        <authorList>
            <consortium name="DOE Joint Genome Institute"/>
            <consortium name="Mycorrhizal Genomics Consortium"/>
            <person name="Kohler A."/>
            <person name="Kuo A."/>
            <person name="Nagy L.G."/>
            <person name="Floudas D."/>
            <person name="Copeland A."/>
            <person name="Barry K.W."/>
            <person name="Cichocki N."/>
            <person name="Veneault-Fourrey C."/>
            <person name="LaButti K."/>
            <person name="Lindquist E.A."/>
            <person name="Lipzen A."/>
            <person name="Lundell T."/>
            <person name="Morin E."/>
            <person name="Murat C."/>
            <person name="Riley R."/>
            <person name="Ohm R."/>
            <person name="Sun H."/>
            <person name="Tunlid A."/>
            <person name="Henrissat B."/>
            <person name="Grigoriev I.V."/>
            <person name="Hibbett D.S."/>
            <person name="Martin F."/>
        </authorList>
    </citation>
    <scope>NUCLEOTIDE SEQUENCE [LARGE SCALE GENOMIC DNA]</scope>
    <source>
        <strain evidence="3">Ve08.2h10</strain>
    </source>
</reference>
<dbReference type="Proteomes" id="UP000054538">
    <property type="component" value="Unassembled WGS sequence"/>
</dbReference>
<reference evidence="2 3" key="1">
    <citation type="submission" date="2014-04" db="EMBL/GenBank/DDBJ databases">
        <authorList>
            <consortium name="DOE Joint Genome Institute"/>
            <person name="Kuo A."/>
            <person name="Kohler A."/>
            <person name="Jargeat P."/>
            <person name="Nagy L.G."/>
            <person name="Floudas D."/>
            <person name="Copeland A."/>
            <person name="Barry K.W."/>
            <person name="Cichocki N."/>
            <person name="Veneault-Fourrey C."/>
            <person name="LaButti K."/>
            <person name="Lindquist E.A."/>
            <person name="Lipzen A."/>
            <person name="Lundell T."/>
            <person name="Morin E."/>
            <person name="Murat C."/>
            <person name="Sun H."/>
            <person name="Tunlid A."/>
            <person name="Henrissat B."/>
            <person name="Grigoriev I.V."/>
            <person name="Hibbett D.S."/>
            <person name="Martin F."/>
            <person name="Nordberg H.P."/>
            <person name="Cantor M.N."/>
            <person name="Hua S.X."/>
        </authorList>
    </citation>
    <scope>NUCLEOTIDE SEQUENCE [LARGE SCALE GENOMIC DNA]</scope>
    <source>
        <strain evidence="2 3">Ve08.2h10</strain>
    </source>
</reference>
<gene>
    <name evidence="2" type="ORF">PAXRUDRAFT_155139</name>
</gene>
<proteinExistence type="predicted"/>
<dbReference type="OrthoDB" id="2590590at2759"/>
<feature type="compositionally biased region" description="Polar residues" evidence="1">
    <location>
        <begin position="1"/>
        <end position="14"/>
    </location>
</feature>
<feature type="compositionally biased region" description="Polar residues" evidence="1">
    <location>
        <begin position="455"/>
        <end position="469"/>
    </location>
</feature>
<dbReference type="AlphaFoldDB" id="A0A0D0DQU9"/>
<dbReference type="EMBL" id="KN825722">
    <property type="protein sequence ID" value="KIK81845.1"/>
    <property type="molecule type" value="Genomic_DNA"/>
</dbReference>
<organism evidence="2 3">
    <name type="scientific">Paxillus rubicundulus Ve08.2h10</name>
    <dbReference type="NCBI Taxonomy" id="930991"/>
    <lineage>
        <taxon>Eukaryota</taxon>
        <taxon>Fungi</taxon>
        <taxon>Dikarya</taxon>
        <taxon>Basidiomycota</taxon>
        <taxon>Agaricomycotina</taxon>
        <taxon>Agaricomycetes</taxon>
        <taxon>Agaricomycetidae</taxon>
        <taxon>Boletales</taxon>
        <taxon>Paxilineae</taxon>
        <taxon>Paxillaceae</taxon>
        <taxon>Paxillus</taxon>
    </lineage>
</organism>
<evidence type="ECO:0000256" key="1">
    <source>
        <dbReference type="SAM" id="MobiDB-lite"/>
    </source>
</evidence>
<accession>A0A0D0DQU9</accession>
<feature type="region of interest" description="Disordered" evidence="1">
    <location>
        <begin position="107"/>
        <end position="136"/>
    </location>
</feature>
<dbReference type="STRING" id="930991.A0A0D0DQU9"/>
<sequence>MTSINSFETYTQGAEQDESGTGDLPTYDDLAAQSSPNSRFGRWRGWIEKRAAERYVNQTPEDMNRRRTRGWGLDQEQLPVNILINLASSVPVPLRIRINADLPEAPAHSEPTFGALHTGQESASPADPLSQSQQNLQGTSNETLIPSHLQVHQFGSRFLPHTTSPIRCILPIQRDRLLLIGTDSGLSVLDTYPTEWASDGNVGIIQKGPGEAQERIVWAGEAVYQLSILEYEDIGEGTPQGVVLALVGPDPDAPSAASGHQEPLRSLRMYNLASLTSLAKWTIAQQGAHSVDLRRASDWNIQQSPVKKHRPASSITRGLKNLIIESPTRTQQPATSYQAHLSAPISKRQTTTASADSSWDVVDDLPLRWATDFVPLASAGSRLASASVIAYALWQEGGAGPGGGRHGRRALLAVATKNNIFLYETPKGERAFHFVKEFYTPVAPRNLTFVHQSVQDTVRPPSDNNSSRTMGHGHTRATSSESPFSLHNNRASLAAPSNLTYSAQMVIFIVFEKKAGLIRIADAAVTEVELCDTGDSLSVGGSLGSRRSRASIDFMAFREGKGSWVLPTLVDLPAAQLPTGDVSPTKAVYVLTRGKQSHIVSAPLPPTIQSTPPIYTLIWSSPPSSVSPRVCVPSPSRPPRPTETPPFLQLIGMGEDGIEVLEIPLTTLWNRKGKGKGVPLADPRRAQSFIGETGFLANGGHWHHLASVAAPQLERTDSTTSAISFDSVESEEATSRLRAEAGVYGWLRKDVEDWRVFWVGGDARDVGGHDEDEDGVLV</sequence>
<feature type="region of interest" description="Disordered" evidence="1">
    <location>
        <begin position="325"/>
        <end position="349"/>
    </location>
</feature>
<feature type="region of interest" description="Disordered" evidence="1">
    <location>
        <begin position="1"/>
        <end position="37"/>
    </location>
</feature>
<dbReference type="InParanoid" id="A0A0D0DQU9"/>
<name>A0A0D0DQU9_9AGAM</name>
<dbReference type="HOGENOM" id="CLU_012233_0_0_1"/>